<comment type="function">
    <text evidence="5">Part of a binding-protein-dependent transport system for aliphatic sulfonates. Putative binding protein.</text>
</comment>
<proteinExistence type="inferred from homology"/>
<dbReference type="EMBL" id="AP018174">
    <property type="protein sequence ID" value="BAY17844.1"/>
    <property type="molecule type" value="Genomic_DNA"/>
</dbReference>
<dbReference type="GO" id="GO:0042626">
    <property type="term" value="F:ATPase-coupled transmembrane transporter activity"/>
    <property type="evidence" value="ECO:0007669"/>
    <property type="project" value="InterPro"/>
</dbReference>
<evidence type="ECO:0000256" key="3">
    <source>
        <dbReference type="ARBA" id="ARBA00022448"/>
    </source>
</evidence>
<dbReference type="InterPro" id="IPR010067">
    <property type="entry name" value="ABC_SsuA_sub-bd"/>
</dbReference>
<feature type="domain" description="Solute-binding protein family 3/N-terminal" evidence="7">
    <location>
        <begin position="64"/>
        <end position="302"/>
    </location>
</feature>
<evidence type="ECO:0000256" key="5">
    <source>
        <dbReference type="ARBA" id="ARBA00055538"/>
    </source>
</evidence>
<dbReference type="InterPro" id="IPR001638">
    <property type="entry name" value="Solute-binding_3/MltF_N"/>
</dbReference>
<dbReference type="SUPFAM" id="SSF53850">
    <property type="entry name" value="Periplasmic binding protein-like II"/>
    <property type="match status" value="1"/>
</dbReference>
<accession>A0A1Z4GK19</accession>
<dbReference type="Proteomes" id="UP000218287">
    <property type="component" value="Chromosome"/>
</dbReference>
<comment type="similarity">
    <text evidence="2">Belongs to the bacterial solute-binding protein SsuA/TauA family.</text>
</comment>
<name>A0A1Z4GK19_9CYAN</name>
<keyword evidence="4" id="KW-0732">Signal</keyword>
<evidence type="ECO:0000256" key="6">
    <source>
        <dbReference type="ARBA" id="ARBA00070228"/>
    </source>
</evidence>
<dbReference type="GO" id="GO:0016020">
    <property type="term" value="C:membrane"/>
    <property type="evidence" value="ECO:0007669"/>
    <property type="project" value="InterPro"/>
</dbReference>
<evidence type="ECO:0000259" key="7">
    <source>
        <dbReference type="SMART" id="SM00062"/>
    </source>
</evidence>
<dbReference type="InterPro" id="IPR015168">
    <property type="entry name" value="SsuA/THI5"/>
</dbReference>
<organism evidence="8 9">
    <name type="scientific">Anabaenopsis circularis NIES-21</name>
    <dbReference type="NCBI Taxonomy" id="1085406"/>
    <lineage>
        <taxon>Bacteria</taxon>
        <taxon>Bacillati</taxon>
        <taxon>Cyanobacteriota</taxon>
        <taxon>Cyanophyceae</taxon>
        <taxon>Nostocales</taxon>
        <taxon>Nodulariaceae</taxon>
        <taxon>Anabaenopsis</taxon>
    </lineage>
</organism>
<evidence type="ECO:0000256" key="2">
    <source>
        <dbReference type="ARBA" id="ARBA00010742"/>
    </source>
</evidence>
<dbReference type="Gene3D" id="3.40.190.10">
    <property type="entry name" value="Periplasmic binding protein-like II"/>
    <property type="match status" value="2"/>
</dbReference>
<dbReference type="PANTHER" id="PTHR30024:SF42">
    <property type="entry name" value="ALIPHATIC SULFONATES-BINDING PROTEIN-RELATED"/>
    <property type="match status" value="1"/>
</dbReference>
<reference evidence="8 9" key="1">
    <citation type="submission" date="2017-06" db="EMBL/GenBank/DDBJ databases">
        <title>Genome sequencing of cyanobaciteial culture collection at National Institute for Environmental Studies (NIES).</title>
        <authorList>
            <person name="Hirose Y."/>
            <person name="Shimura Y."/>
            <person name="Fujisawa T."/>
            <person name="Nakamura Y."/>
            <person name="Kawachi M."/>
        </authorList>
    </citation>
    <scope>NUCLEOTIDE SEQUENCE [LARGE SCALE GENOMIC DNA]</scope>
    <source>
        <strain evidence="8 9">NIES-21</strain>
    </source>
</reference>
<dbReference type="FunFam" id="3.40.190.10:FF:000050">
    <property type="entry name" value="Sulfonate ABC transporter substrate-binding protein"/>
    <property type="match status" value="1"/>
</dbReference>
<dbReference type="NCBIfam" id="TIGR01728">
    <property type="entry name" value="SsuA_fam"/>
    <property type="match status" value="1"/>
</dbReference>
<dbReference type="SMART" id="SM00062">
    <property type="entry name" value="PBPb"/>
    <property type="match status" value="1"/>
</dbReference>
<keyword evidence="9" id="KW-1185">Reference proteome</keyword>
<dbReference type="GO" id="GO:0042597">
    <property type="term" value="C:periplasmic space"/>
    <property type="evidence" value="ECO:0007669"/>
    <property type="project" value="UniProtKB-SubCell"/>
</dbReference>
<gene>
    <name evidence="8" type="ORF">NIES21_36860</name>
</gene>
<protein>
    <recommendedName>
        <fullName evidence="6">Putative aliphatic sulfonates-binding protein</fullName>
    </recommendedName>
</protein>
<keyword evidence="3" id="KW-0813">Transport</keyword>
<evidence type="ECO:0000313" key="9">
    <source>
        <dbReference type="Proteomes" id="UP000218287"/>
    </source>
</evidence>
<sequence>MLRQMINKILGVFKGRELFKYQKIKVFAVLFVLGIGLSLAIASCAPSNSADTSAQKPQAPKLTVLKMGHQKGMALLNIIKAQGSLEKRLQPLGISVTWNEFSSTAPLLDGMGAGAIVFGGGGGTGSVFAQAGDKPFVRVAAGTGSTRGSAILVQENSPIKTLTDLKGKKVAFAKGSGQHYIIVRALEKVGLKFTDIQPLYLTPAEALPAFERGDIDAWLIWDPYTAEAERKLRTRLLADNSTVFGDKAALESPSFYYAAPDFVREHQDILKIILQELEKAGTWSRENYKDSAKLLSKVYKIDLKTMETVEERGGQREVLPVTNEVLSGLQRMADTFYDLKIIPKKIDIKDKNYNWIPDQKW</sequence>
<dbReference type="Pfam" id="PF09084">
    <property type="entry name" value="NMT1"/>
    <property type="match status" value="1"/>
</dbReference>
<dbReference type="PANTHER" id="PTHR30024">
    <property type="entry name" value="ALIPHATIC SULFONATES-BINDING PROTEIN-RELATED"/>
    <property type="match status" value="1"/>
</dbReference>
<evidence type="ECO:0000256" key="4">
    <source>
        <dbReference type="ARBA" id="ARBA00022729"/>
    </source>
</evidence>
<comment type="subcellular location">
    <subcellularLocation>
        <location evidence="1">Periplasm</location>
    </subcellularLocation>
</comment>
<evidence type="ECO:0000313" key="8">
    <source>
        <dbReference type="EMBL" id="BAY17844.1"/>
    </source>
</evidence>
<evidence type="ECO:0000256" key="1">
    <source>
        <dbReference type="ARBA" id="ARBA00004418"/>
    </source>
</evidence>
<dbReference type="AlphaFoldDB" id="A0A1Z4GK19"/>